<name>A0A0B1RW20_OESDE</name>
<proteinExistence type="predicted"/>
<protein>
    <submittedName>
        <fullName evidence="1">Uncharacterized protein</fullName>
    </submittedName>
</protein>
<dbReference type="Proteomes" id="UP000053660">
    <property type="component" value="Unassembled WGS sequence"/>
</dbReference>
<accession>A0A0B1RW20</accession>
<evidence type="ECO:0000313" key="1">
    <source>
        <dbReference type="EMBL" id="KHJ77268.1"/>
    </source>
</evidence>
<sequence>MVCWFVSCRWSHWLHKSWFCPFPGRWSWQRCTCGCIHLPGPSI</sequence>
<dbReference type="EMBL" id="KN610931">
    <property type="protein sequence ID" value="KHJ77268.1"/>
    <property type="molecule type" value="Genomic_DNA"/>
</dbReference>
<organism evidence="1 2">
    <name type="scientific">Oesophagostomum dentatum</name>
    <name type="common">Nodular worm</name>
    <dbReference type="NCBI Taxonomy" id="61180"/>
    <lineage>
        <taxon>Eukaryota</taxon>
        <taxon>Metazoa</taxon>
        <taxon>Ecdysozoa</taxon>
        <taxon>Nematoda</taxon>
        <taxon>Chromadorea</taxon>
        <taxon>Rhabditida</taxon>
        <taxon>Rhabditina</taxon>
        <taxon>Rhabditomorpha</taxon>
        <taxon>Strongyloidea</taxon>
        <taxon>Strongylidae</taxon>
        <taxon>Oesophagostomum</taxon>
    </lineage>
</organism>
<evidence type="ECO:0000313" key="2">
    <source>
        <dbReference type="Proteomes" id="UP000053660"/>
    </source>
</evidence>
<gene>
    <name evidence="1" type="ORF">OESDEN_23112</name>
</gene>
<dbReference type="AlphaFoldDB" id="A0A0B1RW20"/>
<keyword evidence="2" id="KW-1185">Reference proteome</keyword>
<reference evidence="1 2" key="1">
    <citation type="submission" date="2014-03" db="EMBL/GenBank/DDBJ databases">
        <title>Draft genome of the hookworm Oesophagostomum dentatum.</title>
        <authorList>
            <person name="Mitreva M."/>
        </authorList>
    </citation>
    <scope>NUCLEOTIDE SEQUENCE [LARGE SCALE GENOMIC DNA]</scope>
    <source>
        <strain evidence="1 2">OD-Hann</strain>
    </source>
</reference>